<evidence type="ECO:0000256" key="2">
    <source>
        <dbReference type="ARBA" id="ARBA00022729"/>
    </source>
</evidence>
<dbReference type="EMBL" id="EAAA01000644">
    <property type="status" value="NOT_ANNOTATED_CDS"/>
    <property type="molecule type" value="Genomic_DNA"/>
</dbReference>
<keyword evidence="2" id="KW-0732">Signal</keyword>
<evidence type="ECO:0000256" key="3">
    <source>
        <dbReference type="ARBA" id="ARBA00022737"/>
    </source>
</evidence>
<organism evidence="4 5">
    <name type="scientific">Ciona intestinalis</name>
    <name type="common">Transparent sea squirt</name>
    <name type="synonym">Ascidia intestinalis</name>
    <dbReference type="NCBI Taxonomy" id="7719"/>
    <lineage>
        <taxon>Eukaryota</taxon>
        <taxon>Metazoa</taxon>
        <taxon>Chordata</taxon>
        <taxon>Tunicata</taxon>
        <taxon>Ascidiacea</taxon>
        <taxon>Phlebobranchia</taxon>
        <taxon>Cionidae</taxon>
        <taxon>Ciona</taxon>
    </lineage>
</organism>
<evidence type="ECO:0000256" key="1">
    <source>
        <dbReference type="ARBA" id="ARBA00022614"/>
    </source>
</evidence>
<evidence type="ECO:0000313" key="4">
    <source>
        <dbReference type="Ensembl" id="ENSCINP00000031343.1"/>
    </source>
</evidence>
<dbReference type="InterPro" id="IPR050541">
    <property type="entry name" value="LRR_TM_domain-containing"/>
</dbReference>
<accession>H2XNW0</accession>
<protein>
    <recommendedName>
        <fullName evidence="6">LRRNT domain-containing protein</fullName>
    </recommendedName>
</protein>
<dbReference type="InParanoid" id="H2XNW0"/>
<evidence type="ECO:0008006" key="6">
    <source>
        <dbReference type="Google" id="ProtNLM"/>
    </source>
</evidence>
<sequence length="93" mass="10168">MMMSRDSNEGFGFDFCPPKCQCYNGGLINCSRLALISVPKLPQSAVSIDLSLNDIQHISDGSFKDLPSLTTVDLSGNKLNAASFTNMVMRYNN</sequence>
<reference evidence="5" key="1">
    <citation type="journal article" date="2002" name="Science">
        <title>The draft genome of Ciona intestinalis: insights into chordate and vertebrate origins.</title>
        <authorList>
            <person name="Dehal P."/>
            <person name="Satou Y."/>
            <person name="Campbell R.K."/>
            <person name="Chapman J."/>
            <person name="Degnan B."/>
            <person name="De Tomaso A."/>
            <person name="Davidson B."/>
            <person name="Di Gregorio A."/>
            <person name="Gelpke M."/>
            <person name="Goodstein D.M."/>
            <person name="Harafuji N."/>
            <person name="Hastings K.E."/>
            <person name="Ho I."/>
            <person name="Hotta K."/>
            <person name="Huang W."/>
            <person name="Kawashima T."/>
            <person name="Lemaire P."/>
            <person name="Martinez D."/>
            <person name="Meinertzhagen I.A."/>
            <person name="Necula S."/>
            <person name="Nonaka M."/>
            <person name="Putnam N."/>
            <person name="Rash S."/>
            <person name="Saiga H."/>
            <person name="Satake M."/>
            <person name="Terry A."/>
            <person name="Yamada L."/>
            <person name="Wang H.G."/>
            <person name="Awazu S."/>
            <person name="Azumi K."/>
            <person name="Boore J."/>
            <person name="Branno M."/>
            <person name="Chin-Bow S."/>
            <person name="DeSantis R."/>
            <person name="Doyle S."/>
            <person name="Francino P."/>
            <person name="Keys D.N."/>
            <person name="Haga S."/>
            <person name="Hayashi H."/>
            <person name="Hino K."/>
            <person name="Imai K.S."/>
            <person name="Inaba K."/>
            <person name="Kano S."/>
            <person name="Kobayashi K."/>
            <person name="Kobayashi M."/>
            <person name="Lee B.I."/>
            <person name="Makabe K.W."/>
            <person name="Manohar C."/>
            <person name="Matassi G."/>
            <person name="Medina M."/>
            <person name="Mochizuki Y."/>
            <person name="Mount S."/>
            <person name="Morishita T."/>
            <person name="Miura S."/>
            <person name="Nakayama A."/>
            <person name="Nishizaka S."/>
            <person name="Nomoto H."/>
            <person name="Ohta F."/>
            <person name="Oishi K."/>
            <person name="Rigoutsos I."/>
            <person name="Sano M."/>
            <person name="Sasaki A."/>
            <person name="Sasakura Y."/>
            <person name="Shoguchi E."/>
            <person name="Shin-i T."/>
            <person name="Spagnuolo A."/>
            <person name="Stainier D."/>
            <person name="Suzuki M.M."/>
            <person name="Tassy O."/>
            <person name="Takatori N."/>
            <person name="Tokuoka M."/>
            <person name="Yagi K."/>
            <person name="Yoshizaki F."/>
            <person name="Wada S."/>
            <person name="Zhang C."/>
            <person name="Hyatt P.D."/>
            <person name="Larimer F."/>
            <person name="Detter C."/>
            <person name="Doggett N."/>
            <person name="Glavina T."/>
            <person name="Hawkins T."/>
            <person name="Richardson P."/>
            <person name="Lucas S."/>
            <person name="Kohara Y."/>
            <person name="Levine M."/>
            <person name="Satoh N."/>
            <person name="Rokhsar D.S."/>
        </authorList>
    </citation>
    <scope>NUCLEOTIDE SEQUENCE [LARGE SCALE GENOMIC DNA]</scope>
</reference>
<dbReference type="Gene3D" id="3.80.10.10">
    <property type="entry name" value="Ribonuclease Inhibitor"/>
    <property type="match status" value="1"/>
</dbReference>
<dbReference type="HOGENOM" id="CLU_2398999_0_0_1"/>
<keyword evidence="1" id="KW-0433">Leucine-rich repeat</keyword>
<name>H2XNW0_CIOIN</name>
<dbReference type="Pfam" id="PF13855">
    <property type="entry name" value="LRR_8"/>
    <property type="match status" value="1"/>
</dbReference>
<reference evidence="4" key="3">
    <citation type="submission" date="2025-08" db="UniProtKB">
        <authorList>
            <consortium name="Ensembl"/>
        </authorList>
    </citation>
    <scope>IDENTIFICATION</scope>
</reference>
<dbReference type="SUPFAM" id="SSF52058">
    <property type="entry name" value="L domain-like"/>
    <property type="match status" value="1"/>
</dbReference>
<dbReference type="AlphaFoldDB" id="H2XNW0"/>
<keyword evidence="3" id="KW-0677">Repeat</keyword>
<keyword evidence="5" id="KW-1185">Reference proteome</keyword>
<dbReference type="InterPro" id="IPR032675">
    <property type="entry name" value="LRR_dom_sf"/>
</dbReference>
<dbReference type="PANTHER" id="PTHR24369">
    <property type="entry name" value="ANTIGEN BSP, PUTATIVE-RELATED"/>
    <property type="match status" value="1"/>
</dbReference>
<dbReference type="STRING" id="7719.ENSCINP00000031343"/>
<evidence type="ECO:0000313" key="5">
    <source>
        <dbReference type="Proteomes" id="UP000008144"/>
    </source>
</evidence>
<dbReference type="PANTHER" id="PTHR24369:SF210">
    <property type="entry name" value="CHAOPTIN-RELATED"/>
    <property type="match status" value="1"/>
</dbReference>
<proteinExistence type="predicted"/>
<dbReference type="Ensembl" id="ENSCINT00000032915.1">
    <property type="protein sequence ID" value="ENSCINP00000031343.1"/>
    <property type="gene ID" value="ENSCING00000023945.1"/>
</dbReference>
<reference evidence="4" key="4">
    <citation type="submission" date="2025-09" db="UniProtKB">
        <authorList>
            <consortium name="Ensembl"/>
        </authorList>
    </citation>
    <scope>IDENTIFICATION</scope>
</reference>
<dbReference type="InterPro" id="IPR001611">
    <property type="entry name" value="Leu-rich_rpt"/>
</dbReference>
<dbReference type="Proteomes" id="UP000008144">
    <property type="component" value="Chromosome 11"/>
</dbReference>
<reference evidence="4" key="2">
    <citation type="journal article" date="2008" name="Genome Biol.">
        <title>Improved genome assembly and evidence-based global gene model set for the chordate Ciona intestinalis: new insight into intron and operon populations.</title>
        <authorList>
            <person name="Satou Y."/>
            <person name="Mineta K."/>
            <person name="Ogasawara M."/>
            <person name="Sasakura Y."/>
            <person name="Shoguchi E."/>
            <person name="Ueno K."/>
            <person name="Yamada L."/>
            <person name="Matsumoto J."/>
            <person name="Wasserscheid J."/>
            <person name="Dewar K."/>
            <person name="Wiley G.B."/>
            <person name="Macmil S.L."/>
            <person name="Roe B.A."/>
            <person name="Zeller R.W."/>
            <person name="Hastings K.E."/>
            <person name="Lemaire P."/>
            <person name="Lindquist E."/>
            <person name="Endo T."/>
            <person name="Hotta K."/>
            <person name="Inaba K."/>
        </authorList>
    </citation>
    <scope>NUCLEOTIDE SEQUENCE [LARGE SCALE GENOMIC DNA]</scope>
    <source>
        <strain evidence="4">wild type</strain>
    </source>
</reference>